<dbReference type="EMBL" id="LT896721">
    <property type="protein sequence ID" value="SNB53752.1"/>
    <property type="molecule type" value="Genomic_DNA"/>
</dbReference>
<reference evidence="4" key="1">
    <citation type="submission" date="2017-06" db="EMBL/GenBank/DDBJ databases">
        <authorList>
            <person name="Kim H.J."/>
            <person name="Triplett B.A."/>
        </authorList>
    </citation>
    <scope>NUCLEOTIDE SEQUENCE</scope>
    <source>
        <strain evidence="4">Ger 2010 MKY</strain>
    </source>
</reference>
<organismHost>
    <name type="scientific">Loxodonta africana</name>
    <name type="common">African elephant</name>
    <dbReference type="NCBI Taxonomy" id="9785"/>
</organismHost>
<dbReference type="Gene3D" id="1.25.40.20">
    <property type="entry name" value="Ankyrin repeat-containing domain"/>
    <property type="match status" value="2"/>
</dbReference>
<evidence type="ECO:0000256" key="2">
    <source>
        <dbReference type="ARBA" id="ARBA00023043"/>
    </source>
</evidence>
<keyword evidence="1" id="KW-0677">Repeat</keyword>
<dbReference type="InterPro" id="IPR036770">
    <property type="entry name" value="Ankyrin_rpt-contain_sf"/>
</dbReference>
<organismHost>
    <name type="scientific">Felis catus</name>
    <name type="common">Cat</name>
    <name type="synonym">Felis silvestris catus</name>
    <dbReference type="NCBI Taxonomy" id="9685"/>
</organismHost>
<evidence type="ECO:0000256" key="3">
    <source>
        <dbReference type="PROSITE-ProRule" id="PRU00023"/>
    </source>
</evidence>
<dbReference type="SMART" id="SM00248">
    <property type="entry name" value="ANK"/>
    <property type="match status" value="7"/>
</dbReference>
<name>A0A212Q3J1_COWPX</name>
<evidence type="ECO:0000313" key="4">
    <source>
        <dbReference type="EMBL" id="SNB53752.1"/>
    </source>
</evidence>
<dbReference type="PANTHER" id="PTHR24180">
    <property type="entry name" value="CYCLIN-DEPENDENT KINASE INHIBITOR 2C-RELATED"/>
    <property type="match status" value="1"/>
</dbReference>
<organismHost>
    <name type="scientific">Bos taurus</name>
    <name type="common">Bovine</name>
    <dbReference type="NCBI Taxonomy" id="9913"/>
</organismHost>
<organismHost>
    <name type="scientific">Myodes glareolus</name>
    <name type="common">Bank vole</name>
    <name type="synonym">Clethrionomys glareolus</name>
    <dbReference type="NCBI Taxonomy" id="447135"/>
</organismHost>
<dbReference type="PROSITE" id="PS50297">
    <property type="entry name" value="ANK_REP_REGION"/>
    <property type="match status" value="1"/>
</dbReference>
<keyword evidence="2 3" id="KW-0040">ANK repeat</keyword>
<dbReference type="InterPro" id="IPR051637">
    <property type="entry name" value="Ank_repeat_dom-contain_49"/>
</dbReference>
<organism evidence="4">
    <name type="scientific">Cowpox virus</name>
    <name type="common">CPV</name>
    <dbReference type="NCBI Taxonomy" id="10243"/>
    <lineage>
        <taxon>Viruses</taxon>
        <taxon>Varidnaviria</taxon>
        <taxon>Bamfordvirae</taxon>
        <taxon>Nucleocytoviricota</taxon>
        <taxon>Pokkesviricetes</taxon>
        <taxon>Chitovirales</taxon>
        <taxon>Poxviridae</taxon>
        <taxon>Chordopoxvirinae</taxon>
        <taxon>Orthopoxvirus</taxon>
        <taxon>Orthopoxvirus cowpox</taxon>
    </lineage>
</organism>
<dbReference type="PANTHER" id="PTHR24180:SF45">
    <property type="entry name" value="POLY [ADP-RIBOSE] POLYMERASE TANKYRASE"/>
    <property type="match status" value="1"/>
</dbReference>
<organismHost>
    <name type="scientific">Homo sapiens</name>
    <name type="common">Human</name>
    <dbReference type="NCBI Taxonomy" id="9606"/>
</organismHost>
<organismHost>
    <name type="scientific">Mus musculus</name>
    <name type="common">Mouse</name>
    <dbReference type="NCBI Taxonomy" id="10090"/>
</organismHost>
<proteinExistence type="predicted"/>
<dbReference type="PROSITE" id="PS50088">
    <property type="entry name" value="ANK_REPEAT"/>
    <property type="match status" value="1"/>
</dbReference>
<gene>
    <name evidence="4" type="primary">CPXV027</name>
</gene>
<evidence type="ECO:0000256" key="1">
    <source>
        <dbReference type="ARBA" id="ARBA00022737"/>
    </source>
</evidence>
<sequence length="656" mass="77017">MVNYTRYDKILYNSCKTFNIDACDAQSLIERGANPLYKHDCETPLKAYVTKKNNNIKNDGETPLKAYVTKKNNNIKNDVVILLLSSVDYKNINDFDIFEYVCSDNIDIELLKLLISKGLKINDIKKNGINIVEKYATTSNPNIDVFKLLLDNGIPTCSNIQYGYKIIPIQCTGYIYFNWDDEFDYLDDYDYTTDYDNRMGKTVLYYYIITRSQDGYVTSLDVINYLISHEKEMCHYTYRERSILYYYVDKCDIKREIFDVLFDSNYSGNELMHVLSIYLRKQFRKKNHKIDNYIVDKLLSAHDTFYILELCNSLRNNVIISSILKRYTDSIQDLLSEYVSYHTVYINVIKCMIREGAILYRFKHINKYFKRFDNRDPKVVEYILKNGNVVVNDDDNIINIMPLFPTLSIRESEVLSILKICKPYIDDINKIDKHGRSILYHCIESHSVALVEWLIDNGADINITTTYGSTCIGICVIMAHACIPEIAEIYIKILEIILSKLPTIECIKKTVDYLLKDRHSLIGNKAKSLLKICIKYFILVDYKYTCDAYPSYIEYITDCEKEIADMRQIKINGMDILTIMYKLNKHTKKRYVNNPIFIDWANKQYKFYNQIIYNANKLIEESKKIDNMIDEVSVDNNRLSTLPLELRHLIFSYAFL</sequence>
<dbReference type="SUPFAM" id="SSF48403">
    <property type="entry name" value="Ankyrin repeat"/>
    <property type="match status" value="1"/>
</dbReference>
<organismHost>
    <name type="scientific">Apodemus sylvaticus</name>
    <name type="common">European woodmouse</name>
    <dbReference type="NCBI Taxonomy" id="10129"/>
</organismHost>
<accession>A0A212Q3J1</accession>
<organismHost>
    <name type="scientific">Microtus agrestis</name>
    <name type="common">Short-tailed field vole</name>
    <dbReference type="NCBI Taxonomy" id="29092"/>
</organismHost>
<dbReference type="Pfam" id="PF13606">
    <property type="entry name" value="Ank_3"/>
    <property type="match status" value="1"/>
</dbReference>
<feature type="repeat" description="ANK" evidence="3">
    <location>
        <begin position="434"/>
        <end position="466"/>
    </location>
</feature>
<dbReference type="InterPro" id="IPR002110">
    <property type="entry name" value="Ankyrin_rpt"/>
</dbReference>
<protein>
    <submittedName>
        <fullName evidence="4">CPXV027 protein</fullName>
    </submittedName>
</protein>
<dbReference type="Proteomes" id="UP000272857">
    <property type="component" value="Segment"/>
</dbReference>